<sequence length="187" mass="20874">MPDVPDESRSNDDLEREPSFSMVDAAAAEVSDLVELQRTARRAANVGWKTMGGALDFTVGEHAGTFAGFSGTADVSRNAAAGTQLPPIAPPSQNNSIVPDISEDEIRRNDAENNMLEHLYSQLSEQYPLDTNNQNRASGRVRLFSEQEPCQSCNPTIREFQRMYPNIEIEVYYVLPYPPIRRDRPTL</sequence>
<dbReference type="AlphaFoldDB" id="A0A2N3V8D6"/>
<accession>A0A2N3V8D6</accession>
<organism evidence="2 3">
    <name type="scientific">Nocardia fluminea</name>
    <dbReference type="NCBI Taxonomy" id="134984"/>
    <lineage>
        <taxon>Bacteria</taxon>
        <taxon>Bacillati</taxon>
        <taxon>Actinomycetota</taxon>
        <taxon>Actinomycetes</taxon>
        <taxon>Mycobacteriales</taxon>
        <taxon>Nocardiaceae</taxon>
        <taxon>Nocardia</taxon>
    </lineage>
</organism>
<comment type="caution">
    <text evidence="2">The sequence shown here is derived from an EMBL/GenBank/DDBJ whole genome shotgun (WGS) entry which is preliminary data.</text>
</comment>
<dbReference type="Proteomes" id="UP000233766">
    <property type="component" value="Unassembled WGS sequence"/>
</dbReference>
<evidence type="ECO:0000313" key="2">
    <source>
        <dbReference type="EMBL" id="PKV77881.1"/>
    </source>
</evidence>
<feature type="compositionally biased region" description="Basic and acidic residues" evidence="1">
    <location>
        <begin position="1"/>
        <end position="18"/>
    </location>
</feature>
<evidence type="ECO:0000256" key="1">
    <source>
        <dbReference type="SAM" id="MobiDB-lite"/>
    </source>
</evidence>
<name>A0A2N3V8D6_9NOCA</name>
<dbReference type="Gene3D" id="3.40.140.10">
    <property type="entry name" value="Cytidine Deaminase, domain 2"/>
    <property type="match status" value="1"/>
</dbReference>
<gene>
    <name evidence="2" type="ORF">ATK86_2234</name>
</gene>
<protein>
    <submittedName>
        <fullName evidence="2">Putative deaminase of polymorphic toxin system</fullName>
    </submittedName>
</protein>
<proteinExistence type="predicted"/>
<keyword evidence="3" id="KW-1185">Reference proteome</keyword>
<dbReference type="Pfam" id="PF14424">
    <property type="entry name" value="Toxin-deaminase"/>
    <property type="match status" value="1"/>
</dbReference>
<dbReference type="EMBL" id="PJMW01000002">
    <property type="protein sequence ID" value="PKV77881.1"/>
    <property type="molecule type" value="Genomic_DNA"/>
</dbReference>
<dbReference type="InterPro" id="IPR032721">
    <property type="entry name" value="Toxin-deaminase"/>
</dbReference>
<feature type="region of interest" description="Disordered" evidence="1">
    <location>
        <begin position="1"/>
        <end position="22"/>
    </location>
</feature>
<reference evidence="2 3" key="1">
    <citation type="submission" date="2017-12" db="EMBL/GenBank/DDBJ databases">
        <title>Sequencing the genomes of 1000 Actinobacteria strains.</title>
        <authorList>
            <person name="Klenk H.-P."/>
        </authorList>
    </citation>
    <scope>NUCLEOTIDE SEQUENCE [LARGE SCALE GENOMIC DNA]</scope>
    <source>
        <strain evidence="2 3">DSM 44489</strain>
    </source>
</reference>
<evidence type="ECO:0000313" key="3">
    <source>
        <dbReference type="Proteomes" id="UP000233766"/>
    </source>
</evidence>